<accession>A0A2I0TEG3</accession>
<proteinExistence type="predicted"/>
<dbReference type="InterPro" id="IPR010797">
    <property type="entry name" value="Pex26"/>
</dbReference>
<dbReference type="GO" id="GO:0045046">
    <property type="term" value="P:protein import into peroxisome membrane"/>
    <property type="evidence" value="ECO:0007669"/>
    <property type="project" value="InterPro"/>
</dbReference>
<dbReference type="GO" id="GO:0044877">
    <property type="term" value="F:protein-containing complex binding"/>
    <property type="evidence" value="ECO:0007669"/>
    <property type="project" value="InterPro"/>
</dbReference>
<organism evidence="1 2">
    <name type="scientific">Limosa lapponica baueri</name>
    <dbReference type="NCBI Taxonomy" id="1758121"/>
    <lineage>
        <taxon>Eukaryota</taxon>
        <taxon>Metazoa</taxon>
        <taxon>Chordata</taxon>
        <taxon>Craniata</taxon>
        <taxon>Vertebrata</taxon>
        <taxon>Euteleostomi</taxon>
        <taxon>Archelosauria</taxon>
        <taxon>Archosauria</taxon>
        <taxon>Dinosauria</taxon>
        <taxon>Saurischia</taxon>
        <taxon>Theropoda</taxon>
        <taxon>Coelurosauria</taxon>
        <taxon>Aves</taxon>
        <taxon>Neognathae</taxon>
        <taxon>Neoaves</taxon>
        <taxon>Charadriiformes</taxon>
        <taxon>Scolopacidae</taxon>
        <taxon>Limosa</taxon>
    </lineage>
</organism>
<dbReference type="AlphaFoldDB" id="A0A2I0TEG3"/>
<evidence type="ECO:0000313" key="1">
    <source>
        <dbReference type="EMBL" id="PKU32177.1"/>
    </source>
</evidence>
<dbReference type="GO" id="GO:0005778">
    <property type="term" value="C:peroxisomal membrane"/>
    <property type="evidence" value="ECO:0007669"/>
    <property type="project" value="InterPro"/>
</dbReference>
<name>A0A2I0TEG3_LIMLA</name>
<dbReference type="Proteomes" id="UP000233556">
    <property type="component" value="Unassembled WGS sequence"/>
</dbReference>
<dbReference type="EMBL" id="KZ511687">
    <property type="protein sequence ID" value="PKU32177.1"/>
    <property type="molecule type" value="Genomic_DNA"/>
</dbReference>
<keyword evidence="2" id="KW-1185">Reference proteome</keyword>
<reference evidence="2" key="1">
    <citation type="submission" date="2017-11" db="EMBL/GenBank/DDBJ databases">
        <authorList>
            <person name="Lima N.C."/>
            <person name="Parody-Merino A.M."/>
            <person name="Battley P.F."/>
            <person name="Fidler A.E."/>
            <person name="Prosdocimi F."/>
        </authorList>
    </citation>
    <scope>NUCLEOTIDE SEQUENCE [LARGE SCALE GENOMIC DNA]</scope>
</reference>
<dbReference type="Pfam" id="PF07163">
    <property type="entry name" value="Pex26"/>
    <property type="match status" value="1"/>
</dbReference>
<reference evidence="2" key="2">
    <citation type="submission" date="2017-12" db="EMBL/GenBank/DDBJ databases">
        <title>Genome sequence of the Bar-tailed Godwit (Limosa lapponica baueri).</title>
        <authorList>
            <person name="Lima N.C.B."/>
            <person name="Parody-Merino A.M."/>
            <person name="Battley P.F."/>
            <person name="Fidler A.E."/>
            <person name="Prosdocimi F."/>
        </authorList>
    </citation>
    <scope>NUCLEOTIDE SEQUENCE [LARGE SCALE GENOMIC DNA]</scope>
</reference>
<sequence>MRSEPLAWPPVSAQAASLLEEAADLLVLHRDFAAAVERCSVPKALDLVEIATQSTEVHVKPLLLTPLQKDALGYFSAVPGGGEIRPRLSLCLSRLEVLQGERFLEE</sequence>
<gene>
    <name evidence="1" type="ORF">llap_17518</name>
</gene>
<protein>
    <submittedName>
        <fullName evidence="1">Peroxisome assembly protein 26</fullName>
    </submittedName>
</protein>
<evidence type="ECO:0000313" key="2">
    <source>
        <dbReference type="Proteomes" id="UP000233556"/>
    </source>
</evidence>